<comment type="caution">
    <text evidence="2">The sequence shown here is derived from an EMBL/GenBank/DDBJ whole genome shotgun (WGS) entry which is preliminary data.</text>
</comment>
<dbReference type="InterPro" id="IPR048329">
    <property type="entry name" value="PcRGLX_1st"/>
</dbReference>
<dbReference type="Proteomes" id="UP000189670">
    <property type="component" value="Unassembled WGS sequence"/>
</dbReference>
<evidence type="ECO:0000259" key="1">
    <source>
        <dbReference type="Pfam" id="PF19501"/>
    </source>
</evidence>
<gene>
    <name evidence="2" type="ORF">OMM_04873</name>
</gene>
<proteinExistence type="predicted"/>
<evidence type="ECO:0000313" key="3">
    <source>
        <dbReference type="Proteomes" id="UP000189670"/>
    </source>
</evidence>
<organism evidence="2 3">
    <name type="scientific">Candidatus Magnetoglobus multicellularis str. Araruama</name>
    <dbReference type="NCBI Taxonomy" id="890399"/>
    <lineage>
        <taxon>Bacteria</taxon>
        <taxon>Pseudomonadati</taxon>
        <taxon>Thermodesulfobacteriota</taxon>
        <taxon>Desulfobacteria</taxon>
        <taxon>Desulfobacterales</taxon>
        <taxon>Desulfobacteraceae</taxon>
        <taxon>Candidatus Magnetoglobus</taxon>
    </lineage>
</organism>
<reference evidence="3" key="1">
    <citation type="submission" date="2012-11" db="EMBL/GenBank/DDBJ databases">
        <authorList>
            <person name="Lucero-Rivera Y.E."/>
            <person name="Tovar-Ramirez D."/>
        </authorList>
    </citation>
    <scope>NUCLEOTIDE SEQUENCE [LARGE SCALE GENOMIC DNA]</scope>
    <source>
        <strain evidence="3">Araruama</strain>
    </source>
</reference>
<dbReference type="Pfam" id="PF19501">
    <property type="entry name" value="PcRGLX_1st"/>
    <property type="match status" value="1"/>
</dbReference>
<accession>A0A1V1NZ79</accession>
<dbReference type="AlphaFoldDB" id="A0A1V1NZ79"/>
<evidence type="ECO:0000313" key="2">
    <source>
        <dbReference type="EMBL" id="ETR67919.1"/>
    </source>
</evidence>
<sequence length="575" mass="64927">MDNDLNDLIITGKSSNASIVPNENIAFLAVGETVHMSITPTAIESGVVTITVQVFDGAFTSTTAFALNITESPDKSIVSFSIEELSGNDLTNMPITFAQPFVAGDISNSQTIKVMTSDQNVLPTQIDKKSLYPDGSLKHGIISFILPEAASNEIQTFTLTSARAQTIISDTSLLTDILSNPFDLTVSIHENNILYQSTLKQALSQKPIQLWLNGQICKEWHVTGELKDNQNEIHPHLSPIFYLRAYENSTIVRISVVIENNYTYQPNPQNFVYDLNISTNNATLFSKTALTHYHHARLRKIFYLDISNPITDRTNTLNACHIAHDIKYLMQSKAVPSYDPQFIHNLSDESIQAMISAWDSAEKLMNNGLVYYMMNSAAKGPLPQWTAAYLLTMHPELKDITLGHGELAGSWPVHFRDKQTQLPVSIIDYPYVSTIWTVKDTYNSETKRYENPATCNEGFDCACNLKFAYDSLAYVPYLLTGDYYFLEELQFNANYGLIVQNPGYREEHKGLIKGIYGLQGQSWGLRTLEYCAFITPDNHPLKQYFTDIIRNNIEYFNNSRDEKKGLLFWVVLFDQ</sequence>
<dbReference type="EMBL" id="ATBP01001157">
    <property type="protein sequence ID" value="ETR67919.1"/>
    <property type="molecule type" value="Genomic_DNA"/>
</dbReference>
<name>A0A1V1NZ79_9BACT</name>
<protein>
    <recommendedName>
        <fullName evidence="1">PcRGLX/YetA-like N-terminal RIFT barrel domain-containing protein</fullName>
    </recommendedName>
</protein>
<feature type="domain" description="PcRGLX/YetA-like N-terminal RIFT barrel" evidence="1">
    <location>
        <begin position="89"/>
        <end position="148"/>
    </location>
</feature>